<evidence type="ECO:0000256" key="3">
    <source>
        <dbReference type="ARBA" id="ARBA00022692"/>
    </source>
</evidence>
<evidence type="ECO:0000313" key="8">
    <source>
        <dbReference type="EMBL" id="SPF41861.1"/>
    </source>
</evidence>
<feature type="transmembrane region" description="Helical" evidence="7">
    <location>
        <begin position="151"/>
        <end position="169"/>
    </location>
</feature>
<feature type="transmembrane region" description="Helical" evidence="7">
    <location>
        <begin position="362"/>
        <end position="381"/>
    </location>
</feature>
<feature type="transmembrane region" description="Helical" evidence="7">
    <location>
        <begin position="6"/>
        <end position="26"/>
    </location>
</feature>
<evidence type="ECO:0000256" key="7">
    <source>
        <dbReference type="SAM" id="Phobius"/>
    </source>
</evidence>
<keyword evidence="4 7" id="KW-1133">Transmembrane helix</keyword>
<dbReference type="AlphaFoldDB" id="A0A2U3KQE2"/>
<organism evidence="8 9">
    <name type="scientific">Candidatus Sulfotelmatobacter kueseliae</name>
    <dbReference type="NCBI Taxonomy" id="2042962"/>
    <lineage>
        <taxon>Bacteria</taxon>
        <taxon>Pseudomonadati</taxon>
        <taxon>Acidobacteriota</taxon>
        <taxon>Terriglobia</taxon>
        <taxon>Terriglobales</taxon>
        <taxon>Candidatus Korobacteraceae</taxon>
        <taxon>Candidatus Sulfotelmatobacter</taxon>
    </lineage>
</organism>
<gene>
    <name evidence="8" type="ORF">SBA1_400006</name>
</gene>
<name>A0A2U3KQE2_9BACT</name>
<dbReference type="EMBL" id="OMOD01000134">
    <property type="protein sequence ID" value="SPF41861.1"/>
    <property type="molecule type" value="Genomic_DNA"/>
</dbReference>
<evidence type="ECO:0000313" key="9">
    <source>
        <dbReference type="Proteomes" id="UP000238701"/>
    </source>
</evidence>
<dbReference type="PANTHER" id="PTHR11819">
    <property type="entry name" value="SOLUTE CARRIER FAMILY 5"/>
    <property type="match status" value="1"/>
</dbReference>
<evidence type="ECO:0000256" key="5">
    <source>
        <dbReference type="ARBA" id="ARBA00023136"/>
    </source>
</evidence>
<feature type="transmembrane region" description="Helical" evidence="7">
    <location>
        <begin position="228"/>
        <end position="245"/>
    </location>
</feature>
<dbReference type="InterPro" id="IPR001734">
    <property type="entry name" value="Na/solute_symporter"/>
</dbReference>
<comment type="similarity">
    <text evidence="2 6">Belongs to the sodium:solute symporter (SSF) (TC 2.A.21) family.</text>
</comment>
<feature type="transmembrane region" description="Helical" evidence="7">
    <location>
        <begin position="387"/>
        <end position="412"/>
    </location>
</feature>
<feature type="transmembrane region" description="Helical" evidence="7">
    <location>
        <begin position="509"/>
        <end position="527"/>
    </location>
</feature>
<feature type="transmembrane region" description="Helical" evidence="7">
    <location>
        <begin position="419"/>
        <end position="442"/>
    </location>
</feature>
<dbReference type="GO" id="GO:0005412">
    <property type="term" value="F:D-glucose:sodium symporter activity"/>
    <property type="evidence" value="ECO:0007669"/>
    <property type="project" value="TreeGrafter"/>
</dbReference>
<feature type="transmembrane region" description="Helical" evidence="7">
    <location>
        <begin position="266"/>
        <end position="293"/>
    </location>
</feature>
<keyword evidence="3 7" id="KW-0812">Transmembrane</keyword>
<sequence>MTLHTIDWLVILAYAGAVLAIGLFVVRRPTSTEGYFLAGRQLRWPFIGASLFAANISAEHFVGLAGSGYTLGMAVGGFEWMAIYCLIPLVVLFLPFYIRNKIYTVPEFLERRFSPTVRLVFSGFMVVLSVLAKISISLWASSLVLSDVLGWNHLTVIWVVGLFTALYTMKGGLRVVVYTDALQTGVLLVATLFLVGIGLGHVGGLTGLYARLDPAMFHMVKPATDLDVPWPGMFFGVFLLGSFYWSMDQVLVQRVFAARDLNEGRLGAVFCGFFKILTPFLLVLPGLVARALFPHLVRPDEAYTTLLRHLMPTGLLGLTVAGITAALMGHISATYNSVATLVTRDFYLHWRPAAPQEQQIRVGRIVVLAVFALGALWAPIIGHFRSLWIYLQSVQAYLMMPFAGIFFAGVLWKRTTSQGVLACAGAAGALAPLFMINAQWHFLPFMDHPLLLPWLHAAMLSFAICMAVLIGVSLATPRPVAERLIATTVEWSGLSVAVAEKPRLRFADYRLWFSLLVLLVTVLWWLLR</sequence>
<proteinExistence type="inferred from homology"/>
<comment type="subcellular location">
    <subcellularLocation>
        <location evidence="1">Membrane</location>
        <topology evidence="1">Multi-pass membrane protein</topology>
    </subcellularLocation>
</comment>
<dbReference type="PROSITE" id="PS50283">
    <property type="entry name" value="NA_SOLUT_SYMP_3"/>
    <property type="match status" value="1"/>
</dbReference>
<dbReference type="Gene3D" id="1.20.1730.10">
    <property type="entry name" value="Sodium/glucose cotransporter"/>
    <property type="match status" value="1"/>
</dbReference>
<dbReference type="OrthoDB" id="9789704at2"/>
<evidence type="ECO:0000256" key="2">
    <source>
        <dbReference type="ARBA" id="ARBA00006434"/>
    </source>
</evidence>
<feature type="transmembrane region" description="Helical" evidence="7">
    <location>
        <begin position="313"/>
        <end position="342"/>
    </location>
</feature>
<accession>A0A2U3KQE2</accession>
<dbReference type="Proteomes" id="UP000238701">
    <property type="component" value="Unassembled WGS sequence"/>
</dbReference>
<evidence type="ECO:0000256" key="1">
    <source>
        <dbReference type="ARBA" id="ARBA00004141"/>
    </source>
</evidence>
<evidence type="ECO:0000256" key="4">
    <source>
        <dbReference type="ARBA" id="ARBA00022989"/>
    </source>
</evidence>
<feature type="transmembrane region" description="Helical" evidence="7">
    <location>
        <begin position="119"/>
        <end position="139"/>
    </location>
</feature>
<dbReference type="NCBIfam" id="TIGR00813">
    <property type="entry name" value="sss"/>
    <property type="match status" value="1"/>
</dbReference>
<dbReference type="InterPro" id="IPR038377">
    <property type="entry name" value="Na/Glc_symporter_sf"/>
</dbReference>
<protein>
    <submittedName>
        <fullName evidence="8">SSS sodium solute transporter superfamily</fullName>
    </submittedName>
</protein>
<dbReference type="PANTHER" id="PTHR11819:SF195">
    <property type="entry name" value="SODIUM_GLUCOSE COTRANSPORTER 4"/>
    <property type="match status" value="1"/>
</dbReference>
<dbReference type="Pfam" id="PF00474">
    <property type="entry name" value="SSF"/>
    <property type="match status" value="1"/>
</dbReference>
<feature type="transmembrane region" description="Helical" evidence="7">
    <location>
        <begin position="46"/>
        <end position="69"/>
    </location>
</feature>
<feature type="transmembrane region" description="Helical" evidence="7">
    <location>
        <begin position="81"/>
        <end position="98"/>
    </location>
</feature>
<feature type="transmembrane region" description="Helical" evidence="7">
    <location>
        <begin position="181"/>
        <end position="208"/>
    </location>
</feature>
<reference evidence="9" key="1">
    <citation type="submission" date="2018-02" db="EMBL/GenBank/DDBJ databases">
        <authorList>
            <person name="Hausmann B."/>
        </authorList>
    </citation>
    <scope>NUCLEOTIDE SEQUENCE [LARGE SCALE GENOMIC DNA]</scope>
    <source>
        <strain evidence="9">Peat soil MAG SbA1</strain>
    </source>
</reference>
<keyword evidence="5 7" id="KW-0472">Membrane</keyword>
<feature type="transmembrane region" description="Helical" evidence="7">
    <location>
        <begin position="454"/>
        <end position="475"/>
    </location>
</feature>
<dbReference type="GO" id="GO:0005886">
    <property type="term" value="C:plasma membrane"/>
    <property type="evidence" value="ECO:0007669"/>
    <property type="project" value="TreeGrafter"/>
</dbReference>
<evidence type="ECO:0000256" key="6">
    <source>
        <dbReference type="RuleBase" id="RU362091"/>
    </source>
</evidence>